<dbReference type="PRINTS" id="PR01490">
    <property type="entry name" value="RTXTOXIND"/>
</dbReference>
<gene>
    <name evidence="13" type="primary">hlyD_1</name>
    <name evidence="13" type="ORF">LMG29739_01549</name>
</gene>
<dbReference type="Pfam" id="PF25988">
    <property type="entry name" value="HH_CyaD"/>
    <property type="match status" value="1"/>
</dbReference>
<evidence type="ECO:0000256" key="2">
    <source>
        <dbReference type="ARBA" id="ARBA00009477"/>
    </source>
</evidence>
<dbReference type="EMBL" id="CADIKF010000009">
    <property type="protein sequence ID" value="CAB3752648.1"/>
    <property type="molecule type" value="Genomic_DNA"/>
</dbReference>
<dbReference type="PANTHER" id="PTHR30386">
    <property type="entry name" value="MEMBRANE FUSION SUBUNIT OF EMRAB-TOLC MULTIDRUG EFFLUX PUMP"/>
    <property type="match status" value="1"/>
</dbReference>
<keyword evidence="4 9" id="KW-1003">Cell membrane</keyword>
<evidence type="ECO:0000313" key="14">
    <source>
        <dbReference type="Proteomes" id="UP000494329"/>
    </source>
</evidence>
<dbReference type="PANTHER" id="PTHR30386:SF27">
    <property type="entry name" value="MEMBRANE FUSION PROTEIN (MFP) FAMILY PROTEIN"/>
    <property type="match status" value="1"/>
</dbReference>
<dbReference type="Gene3D" id="2.40.30.170">
    <property type="match status" value="1"/>
</dbReference>
<keyword evidence="10" id="KW-0175">Coiled coil</keyword>
<evidence type="ECO:0000256" key="10">
    <source>
        <dbReference type="SAM" id="Coils"/>
    </source>
</evidence>
<evidence type="ECO:0000256" key="5">
    <source>
        <dbReference type="ARBA" id="ARBA00022519"/>
    </source>
</evidence>
<evidence type="ECO:0000256" key="8">
    <source>
        <dbReference type="ARBA" id="ARBA00023136"/>
    </source>
</evidence>
<keyword evidence="3 9" id="KW-0813">Transport</keyword>
<dbReference type="Pfam" id="PF26002">
    <property type="entry name" value="Beta-barrel_AprE"/>
    <property type="match status" value="1"/>
</dbReference>
<proteinExistence type="inferred from homology"/>
<feature type="domain" description="AprE-like beta-barrel" evidence="12">
    <location>
        <begin position="392"/>
        <end position="481"/>
    </location>
</feature>
<comment type="similarity">
    <text evidence="2 9">Belongs to the membrane fusion protein (MFP) (TC 8.A.1) family.</text>
</comment>
<protein>
    <recommendedName>
        <fullName evidence="9">Membrane fusion protein (MFP) family protein</fullName>
    </recommendedName>
</protein>
<name>A0A6J5DEP2_9BURK</name>
<keyword evidence="6 9" id="KW-0812">Transmembrane</keyword>
<evidence type="ECO:0000256" key="6">
    <source>
        <dbReference type="ARBA" id="ARBA00022692"/>
    </source>
</evidence>
<comment type="subcellular location">
    <subcellularLocation>
        <location evidence="1 9">Cell inner membrane</location>
        <topology evidence="1 9">Single-pass membrane protein</topology>
    </subcellularLocation>
</comment>
<keyword evidence="8 9" id="KW-0472">Membrane</keyword>
<evidence type="ECO:0000256" key="7">
    <source>
        <dbReference type="ARBA" id="ARBA00022989"/>
    </source>
</evidence>
<evidence type="ECO:0000256" key="9">
    <source>
        <dbReference type="RuleBase" id="RU365093"/>
    </source>
</evidence>
<dbReference type="NCBIfam" id="TIGR01843">
    <property type="entry name" value="type_I_hlyD"/>
    <property type="match status" value="1"/>
</dbReference>
<dbReference type="InterPro" id="IPR058982">
    <property type="entry name" value="Beta-barrel_AprE"/>
</dbReference>
<evidence type="ECO:0000259" key="12">
    <source>
        <dbReference type="Pfam" id="PF26002"/>
    </source>
</evidence>
<dbReference type="InterPro" id="IPR050739">
    <property type="entry name" value="MFP"/>
</dbReference>
<dbReference type="GO" id="GO:0009306">
    <property type="term" value="P:protein secretion"/>
    <property type="evidence" value="ECO:0007669"/>
    <property type="project" value="InterPro"/>
</dbReference>
<reference evidence="13 14" key="1">
    <citation type="submission" date="2020-04" db="EMBL/GenBank/DDBJ databases">
        <authorList>
            <person name="De Canck E."/>
        </authorList>
    </citation>
    <scope>NUCLEOTIDE SEQUENCE [LARGE SCALE GENOMIC DNA]</scope>
    <source>
        <strain evidence="13 14">LMG 29739</strain>
    </source>
</reference>
<keyword evidence="7 9" id="KW-1133">Transmembrane helix</keyword>
<dbReference type="InterPro" id="IPR006144">
    <property type="entry name" value="Secretion_HlyD_CS"/>
</dbReference>
<feature type="domain" description="CyaD-like alpha-helical hairpin" evidence="11">
    <location>
        <begin position="150"/>
        <end position="354"/>
    </location>
</feature>
<keyword evidence="14" id="KW-1185">Reference proteome</keyword>
<evidence type="ECO:0000259" key="11">
    <source>
        <dbReference type="Pfam" id="PF25988"/>
    </source>
</evidence>
<dbReference type="InterPro" id="IPR059040">
    <property type="entry name" value="HH_CyaD-like"/>
</dbReference>
<feature type="coiled-coil region" evidence="10">
    <location>
        <begin position="221"/>
        <end position="269"/>
    </location>
</feature>
<evidence type="ECO:0000256" key="4">
    <source>
        <dbReference type="ARBA" id="ARBA00022475"/>
    </source>
</evidence>
<dbReference type="Proteomes" id="UP000494329">
    <property type="component" value="Unassembled WGS sequence"/>
</dbReference>
<dbReference type="GO" id="GO:0005886">
    <property type="term" value="C:plasma membrane"/>
    <property type="evidence" value="ECO:0007669"/>
    <property type="project" value="UniProtKB-SubCell"/>
</dbReference>
<dbReference type="AlphaFoldDB" id="A0A6J5DEP2"/>
<dbReference type="PROSITE" id="PS00543">
    <property type="entry name" value="HLYD_FAMILY"/>
    <property type="match status" value="1"/>
</dbReference>
<sequence length="504" mass="55761">MRCLLQTARTRSFIGFRPGTEMRVSLWLAAAGEFGRRYLAVLRTAWHERDNRATRWSREESEFLPAALALQRMPVSPLPRVTAAALLALLSVALLWAVLGKIDIVATAHGKVIPDGRTKLVQPLETARVAAIRVADGSFVKSGDTLLELDSAMSAADRARLRDDCVDSTLSAARARAFLAILDTGRPQPLEAPDDADPPTDDLRPAASRIAREQTFLDGEIAEYRAKLARLDADIARNAAELDTAGAVIRRLQATLEIARARESDLRELAAKQYVSRHEFLDKQQSRIEMEGELAAHRSRVAEIRASIVSVRRQREEFVMSTRRETLDRLSNATQKAAEWRQEFVKADVHHRTMTLQAPVDGVVQQLAVHTIGGVVTAAQPLMVIVPADHPLEIEAFIENKDVGFVNTGQSAAVKIEAFPYTRYGTLAADVVNVSHDAIEDEKRGLIYAVRLKLRRPTITVEGGQMALSPGMAASVEIATGRRRVIEYFLDPLLTHVRESLVER</sequence>
<evidence type="ECO:0000256" key="1">
    <source>
        <dbReference type="ARBA" id="ARBA00004377"/>
    </source>
</evidence>
<feature type="transmembrane region" description="Helical" evidence="9">
    <location>
        <begin position="81"/>
        <end position="99"/>
    </location>
</feature>
<accession>A0A6J5DEP2</accession>
<organism evidence="13 14">
    <name type="scientific">Paraburkholderia solisilvae</name>
    <dbReference type="NCBI Taxonomy" id="624376"/>
    <lineage>
        <taxon>Bacteria</taxon>
        <taxon>Pseudomonadati</taxon>
        <taxon>Pseudomonadota</taxon>
        <taxon>Betaproteobacteria</taxon>
        <taxon>Burkholderiales</taxon>
        <taxon>Burkholderiaceae</taxon>
        <taxon>Paraburkholderia</taxon>
    </lineage>
</organism>
<evidence type="ECO:0000313" key="13">
    <source>
        <dbReference type="EMBL" id="CAB3752648.1"/>
    </source>
</evidence>
<keyword evidence="5 9" id="KW-0997">Cell inner membrane</keyword>
<evidence type="ECO:0000256" key="3">
    <source>
        <dbReference type="ARBA" id="ARBA00022448"/>
    </source>
</evidence>
<dbReference type="InterPro" id="IPR010129">
    <property type="entry name" value="T1SS_HlyD"/>
</dbReference>